<dbReference type="EMBL" id="LN891102">
    <property type="protein sequence ID" value="CUS08991.1"/>
    <property type="molecule type" value="Genomic_DNA"/>
</dbReference>
<sequence>MALVQFEKVIHDMAIKHLKVPEESVGRFIQDQVQEIHKLFGQVHAISERYQLWGKTPNYFCKRDIAKQACGFPGQLIAGFLLSGKQIPEFSPEDEQLVQDLVAVMENEESVHDFLDTKPYVDHWGGMSEQDFIDLARRIVIDLNAMHEHTDEDNKFMALTREERIEDLLDLLKKCKGTLYAMWKMSLYEECLKDPRGMQIRFVDNQKNNWQKKSEGRKRKLRDAEIEEQEAVTGVRAKKRRQAKSKPEVPLEELGMEYFDDPRGVPLAPPEKPLARKGVNTGRTSSTPKRIFRGPKYRAIEAIRQASTEREAPQSANKVEELMVPAEVRLEKPLHLTIVPAQGSAVREAGMVLSLKAFQPAQEDTGISRGNQNAEVLREQVQEHLHEPGLPEVVEVPKVVTGSQEYFGAGMDNMEAATAQESDFDSWDFLLDPRFLVQDDTPRNALDDVFVADNTSGQTFPMASTSGSGGSNVPGMDFFGSGLGTSSGPGASQSLSNASGRVPANIKTENFGGGPGYNPAQLRETPGTQVLRNSFPSIHSTTNGISNPAFQGFNFNEQVSGTPNPHFFQVGHFPARHDVAPYQYVNPSWLQNSGQSSYPAPNTATSSSAGAASNVFQNSTLYSGESEEAGAIESMTGNEWLARFDGDIKDEMDLFPF</sequence>
<proteinExistence type="predicted"/>
<feature type="region of interest" description="Disordered" evidence="1">
    <location>
        <begin position="269"/>
        <end position="290"/>
    </location>
</feature>
<evidence type="ECO:0000313" key="2">
    <source>
        <dbReference type="EMBL" id="CUS08991.1"/>
    </source>
</evidence>
<dbReference type="Proteomes" id="UP001412239">
    <property type="component" value="Unassembled WGS sequence"/>
</dbReference>
<keyword evidence="3" id="KW-1185">Reference proteome</keyword>
<dbReference type="AlphaFoldDB" id="A0A292PQD5"/>
<accession>A0A292PQD5</accession>
<gene>
    <name evidence="2" type="ORF">GSTUAT00006940001</name>
</gene>
<evidence type="ECO:0000256" key="1">
    <source>
        <dbReference type="SAM" id="MobiDB-lite"/>
    </source>
</evidence>
<protein>
    <submittedName>
        <fullName evidence="2">Uncharacterized protein</fullName>
    </submittedName>
</protein>
<organism evidence="2 3">
    <name type="scientific">Tuber aestivum</name>
    <name type="common">summer truffle</name>
    <dbReference type="NCBI Taxonomy" id="59557"/>
    <lineage>
        <taxon>Eukaryota</taxon>
        <taxon>Fungi</taxon>
        <taxon>Dikarya</taxon>
        <taxon>Ascomycota</taxon>
        <taxon>Pezizomycotina</taxon>
        <taxon>Pezizomycetes</taxon>
        <taxon>Pezizales</taxon>
        <taxon>Tuberaceae</taxon>
        <taxon>Tuber</taxon>
    </lineage>
</organism>
<evidence type="ECO:0000313" key="3">
    <source>
        <dbReference type="Proteomes" id="UP001412239"/>
    </source>
</evidence>
<name>A0A292PQD5_9PEZI</name>
<reference evidence="2" key="1">
    <citation type="submission" date="2015-10" db="EMBL/GenBank/DDBJ databases">
        <authorList>
            <person name="Regsiter A."/>
            <person name="william w."/>
        </authorList>
    </citation>
    <scope>NUCLEOTIDE SEQUENCE</scope>
    <source>
        <strain evidence="2">Montdore</strain>
    </source>
</reference>